<comment type="function">
    <text evidence="11">The beta subunit is responsible for the synthesis of L-tryptophan from indole and L-serine.</text>
</comment>
<dbReference type="AlphaFoldDB" id="A0A6N6VYS8"/>
<keyword evidence="7 11" id="KW-0663">Pyridoxal phosphate</keyword>
<evidence type="ECO:0000256" key="6">
    <source>
        <dbReference type="ARBA" id="ARBA00022822"/>
    </source>
</evidence>
<feature type="modified residue" description="N6-(pyridoxal phosphate)lysine" evidence="11">
    <location>
        <position position="85"/>
    </location>
</feature>
<dbReference type="FunFam" id="3.40.50.1100:FF:000004">
    <property type="entry name" value="Tryptophan synthase beta chain"/>
    <property type="match status" value="1"/>
</dbReference>
<keyword evidence="8 11" id="KW-0057">Aromatic amino acid biosynthesis</keyword>
<keyword evidence="5 11" id="KW-0028">Amino-acid biosynthesis</keyword>
<dbReference type="RefSeq" id="WP_153418520.1">
    <property type="nucleotide sequence ID" value="NZ_WFLM01000001.1"/>
</dbReference>
<organism evidence="13 14">
    <name type="scientific">Silvanigrella paludirubra</name>
    <dbReference type="NCBI Taxonomy" id="2499159"/>
    <lineage>
        <taxon>Bacteria</taxon>
        <taxon>Pseudomonadati</taxon>
        <taxon>Bdellovibrionota</taxon>
        <taxon>Oligoflexia</taxon>
        <taxon>Silvanigrellales</taxon>
        <taxon>Silvanigrellaceae</taxon>
        <taxon>Silvanigrella</taxon>
    </lineage>
</organism>
<dbReference type="CDD" id="cd06446">
    <property type="entry name" value="Trp-synth_B"/>
    <property type="match status" value="1"/>
</dbReference>
<dbReference type="HAMAP" id="MF_00133">
    <property type="entry name" value="Trp_synth_beta"/>
    <property type="match status" value="1"/>
</dbReference>
<dbReference type="InterPro" id="IPR006654">
    <property type="entry name" value="Trp_synth_beta"/>
</dbReference>
<evidence type="ECO:0000256" key="7">
    <source>
        <dbReference type="ARBA" id="ARBA00022898"/>
    </source>
</evidence>
<evidence type="ECO:0000256" key="1">
    <source>
        <dbReference type="ARBA" id="ARBA00001933"/>
    </source>
</evidence>
<dbReference type="GO" id="GO:0005737">
    <property type="term" value="C:cytoplasm"/>
    <property type="evidence" value="ECO:0007669"/>
    <property type="project" value="TreeGrafter"/>
</dbReference>
<comment type="similarity">
    <text evidence="3 11">Belongs to the TrpB family.</text>
</comment>
<reference evidence="13 14" key="1">
    <citation type="submission" date="2019-10" db="EMBL/GenBank/DDBJ databases">
        <title>New species of Slilvanegrellaceae.</title>
        <authorList>
            <person name="Pitt A."/>
            <person name="Hahn M.W."/>
        </authorList>
    </citation>
    <scope>NUCLEOTIDE SEQUENCE [LARGE SCALE GENOMIC DNA]</scope>
    <source>
        <strain evidence="13 14">SP-Ram-0.45-NSY-1</strain>
    </source>
</reference>
<name>A0A6N6VYS8_9BACT</name>
<comment type="pathway">
    <text evidence="2 11">Amino-acid biosynthesis; L-tryptophan biosynthesis; L-tryptophan from chorismate: step 5/5.</text>
</comment>
<sequence length="386" mass="42123">MFKLANSMEMQDRFVTPLLENALEFLNKGFSSYINEKNEKEKLKELLQDFCGRETPLFEAKNLSKLFGGKIYIKREDLVHGGAHKLNNAIAQCSLAKYMGIPNIIAETGAGQHGVASAMAGANLGLSVKVYQGEVDIQRQKLNVLRMRLFGAQLISVTEGNAKLKEAVNAAMRDWVSSYQNHFYCIGSIVGPFPFPKMVRTFQKIIGEETKSQIIQKTGKLPSALFACVGGGSNAAGMFTPFVDEMSVELIGCEAEGAASLEKGSMGILHGMETLVLQNSERQIAQTHSISAGLDYPAVGPWLCGLKQENRLSHYSINDIECIEALQLLAKEEGILCALESAHAVAGAKKYLNHNPGKTIVICLSGRGDKDLDTISKYVNLSENKI</sequence>
<comment type="subunit">
    <text evidence="4 11">Tetramer of two alpha and two beta chains.</text>
</comment>
<dbReference type="EMBL" id="WFLM01000001">
    <property type="protein sequence ID" value="KAB8040997.1"/>
    <property type="molecule type" value="Genomic_DNA"/>
</dbReference>
<dbReference type="Proteomes" id="UP000437748">
    <property type="component" value="Unassembled WGS sequence"/>
</dbReference>
<accession>A0A6N6VYS8</accession>
<comment type="cofactor">
    <cofactor evidence="1 11">
        <name>pyridoxal 5'-phosphate</name>
        <dbReference type="ChEBI" id="CHEBI:597326"/>
    </cofactor>
</comment>
<protein>
    <recommendedName>
        <fullName evidence="11">Tryptophan synthase beta chain</fullName>
        <ecNumber evidence="11">4.2.1.20</ecNumber>
    </recommendedName>
</protein>
<dbReference type="PANTHER" id="PTHR48077:SF3">
    <property type="entry name" value="TRYPTOPHAN SYNTHASE"/>
    <property type="match status" value="1"/>
</dbReference>
<dbReference type="InterPro" id="IPR006653">
    <property type="entry name" value="Trp_synth_b_CS"/>
</dbReference>
<dbReference type="SUPFAM" id="SSF53686">
    <property type="entry name" value="Tryptophan synthase beta subunit-like PLP-dependent enzymes"/>
    <property type="match status" value="1"/>
</dbReference>
<evidence type="ECO:0000313" key="14">
    <source>
        <dbReference type="Proteomes" id="UP000437748"/>
    </source>
</evidence>
<comment type="caution">
    <text evidence="13">The sequence shown here is derived from an EMBL/GenBank/DDBJ whole genome shotgun (WGS) entry which is preliminary data.</text>
</comment>
<evidence type="ECO:0000256" key="10">
    <source>
        <dbReference type="ARBA" id="ARBA00049047"/>
    </source>
</evidence>
<dbReference type="PANTHER" id="PTHR48077">
    <property type="entry name" value="TRYPTOPHAN SYNTHASE-RELATED"/>
    <property type="match status" value="1"/>
</dbReference>
<dbReference type="GO" id="GO:0004834">
    <property type="term" value="F:tryptophan synthase activity"/>
    <property type="evidence" value="ECO:0007669"/>
    <property type="project" value="UniProtKB-UniRule"/>
</dbReference>
<dbReference type="Gene3D" id="3.40.50.1100">
    <property type="match status" value="2"/>
</dbReference>
<keyword evidence="6 11" id="KW-0822">Tryptophan biosynthesis</keyword>
<dbReference type="PROSITE" id="PS00168">
    <property type="entry name" value="TRP_SYNTHASE_BETA"/>
    <property type="match status" value="1"/>
</dbReference>
<dbReference type="NCBIfam" id="TIGR00263">
    <property type="entry name" value="trpB"/>
    <property type="match status" value="1"/>
</dbReference>
<feature type="domain" description="Tryptophan synthase beta chain-like PALP" evidence="12">
    <location>
        <begin position="53"/>
        <end position="366"/>
    </location>
</feature>
<evidence type="ECO:0000256" key="3">
    <source>
        <dbReference type="ARBA" id="ARBA00009982"/>
    </source>
</evidence>
<evidence type="ECO:0000259" key="12">
    <source>
        <dbReference type="Pfam" id="PF00291"/>
    </source>
</evidence>
<gene>
    <name evidence="11 13" type="primary">trpB</name>
    <name evidence="13" type="ORF">GCL60_03425</name>
</gene>
<dbReference type="EC" id="4.2.1.20" evidence="11"/>
<dbReference type="InterPro" id="IPR036052">
    <property type="entry name" value="TrpB-like_PALP_sf"/>
</dbReference>
<dbReference type="OrthoDB" id="9766131at2"/>
<evidence type="ECO:0000256" key="11">
    <source>
        <dbReference type="HAMAP-Rule" id="MF_00133"/>
    </source>
</evidence>
<evidence type="ECO:0000313" key="13">
    <source>
        <dbReference type="EMBL" id="KAB8040997.1"/>
    </source>
</evidence>
<comment type="catalytic activity">
    <reaction evidence="10 11">
        <text>(1S,2R)-1-C-(indol-3-yl)glycerol 3-phosphate + L-serine = D-glyceraldehyde 3-phosphate + L-tryptophan + H2O</text>
        <dbReference type="Rhea" id="RHEA:10532"/>
        <dbReference type="ChEBI" id="CHEBI:15377"/>
        <dbReference type="ChEBI" id="CHEBI:33384"/>
        <dbReference type="ChEBI" id="CHEBI:57912"/>
        <dbReference type="ChEBI" id="CHEBI:58866"/>
        <dbReference type="ChEBI" id="CHEBI:59776"/>
        <dbReference type="EC" id="4.2.1.20"/>
    </reaction>
</comment>
<evidence type="ECO:0000256" key="5">
    <source>
        <dbReference type="ARBA" id="ARBA00022605"/>
    </source>
</evidence>
<proteinExistence type="inferred from homology"/>
<dbReference type="PIRSF" id="PIRSF001413">
    <property type="entry name" value="Trp_syn_beta"/>
    <property type="match status" value="1"/>
</dbReference>
<dbReference type="InterPro" id="IPR001926">
    <property type="entry name" value="TrpB-like_PALP"/>
</dbReference>
<dbReference type="Pfam" id="PF00291">
    <property type="entry name" value="PALP"/>
    <property type="match status" value="1"/>
</dbReference>
<dbReference type="UniPathway" id="UPA00035">
    <property type="reaction ID" value="UER00044"/>
</dbReference>
<evidence type="ECO:0000256" key="4">
    <source>
        <dbReference type="ARBA" id="ARBA00011270"/>
    </source>
</evidence>
<evidence type="ECO:0000256" key="8">
    <source>
        <dbReference type="ARBA" id="ARBA00023141"/>
    </source>
</evidence>
<evidence type="ECO:0000256" key="9">
    <source>
        <dbReference type="ARBA" id="ARBA00023239"/>
    </source>
</evidence>
<evidence type="ECO:0000256" key="2">
    <source>
        <dbReference type="ARBA" id="ARBA00004733"/>
    </source>
</evidence>
<keyword evidence="9 11" id="KW-0456">Lyase</keyword>
<keyword evidence="14" id="KW-1185">Reference proteome</keyword>
<dbReference type="InterPro" id="IPR023026">
    <property type="entry name" value="Trp_synth_beta/beta-like"/>
</dbReference>